<comment type="function">
    <text evidence="11">Part of the high-affinity ATP-driven potassium transport (or Kdp) system, which catalyzes the hydrolysis of ATP coupled with the electrogenic transport of potassium into the cytoplasm. This subunit acts as a catalytic chaperone that increases the ATP-binding affinity of the ATP-hydrolyzing subunit KdpB by the formation of a transient KdpB/KdpC/ATP ternary complex.</text>
</comment>
<keyword evidence="6 11" id="KW-0067">ATP-binding</keyword>
<evidence type="ECO:0000313" key="13">
    <source>
        <dbReference type="Proteomes" id="UP001332192"/>
    </source>
</evidence>
<evidence type="ECO:0000256" key="1">
    <source>
        <dbReference type="ARBA" id="ARBA00022448"/>
    </source>
</evidence>
<evidence type="ECO:0000256" key="2">
    <source>
        <dbReference type="ARBA" id="ARBA00022475"/>
    </source>
</evidence>
<dbReference type="NCBIfam" id="NF001454">
    <property type="entry name" value="PRK00315.1"/>
    <property type="match status" value="1"/>
</dbReference>
<protein>
    <recommendedName>
        <fullName evidence="11">Potassium-transporting ATPase KdpC subunit</fullName>
    </recommendedName>
    <alternativeName>
        <fullName evidence="11">ATP phosphohydrolase [potassium-transporting] C chain</fullName>
    </alternativeName>
    <alternativeName>
        <fullName evidence="11">Potassium-binding and translocating subunit C</fullName>
    </alternativeName>
    <alternativeName>
        <fullName evidence="11">Potassium-translocating ATPase C chain</fullName>
    </alternativeName>
</protein>
<evidence type="ECO:0000256" key="8">
    <source>
        <dbReference type="ARBA" id="ARBA00022989"/>
    </source>
</evidence>
<organism evidence="12 13">
    <name type="scientific">Carboxydichorda subterranea</name>
    <dbReference type="NCBI Taxonomy" id="3109565"/>
    <lineage>
        <taxon>Bacteria</taxon>
        <taxon>Bacillati</taxon>
        <taxon>Bacillota</taxon>
        <taxon>Limnochordia</taxon>
        <taxon>Limnochordales</taxon>
        <taxon>Geochordaceae</taxon>
        <taxon>Carboxydichorda</taxon>
    </lineage>
</organism>
<dbReference type="EMBL" id="CP141615">
    <property type="protein sequence ID" value="WRP18656.1"/>
    <property type="molecule type" value="Genomic_DNA"/>
</dbReference>
<dbReference type="Proteomes" id="UP001332192">
    <property type="component" value="Chromosome"/>
</dbReference>
<gene>
    <name evidence="11 12" type="primary">kdpC</name>
    <name evidence="12" type="ORF">U7230_06560</name>
</gene>
<name>A0ABZ1C0M9_9FIRM</name>
<sequence>MRAVVKEQVRSAAVLLVALTVLLGVVYPLAMTGIAQVVFPWQANGSLIRHNGKVVGSALIGQAFSDPKYFWSRPSATSPLPYNAGASSGSNLGPLNPRLRAAVEERLRALEEADPSAAGPVPADLVTASGSGLDPHISPAAAAYQVPRVARARGLSQQRVRELVARYTEGRQWGILGEPRVNVLKLNLALDELAARAGRR</sequence>
<comment type="subcellular location">
    <subcellularLocation>
        <location evidence="11">Cell membrane</location>
        <topology evidence="11">Single-pass membrane protein</topology>
    </subcellularLocation>
</comment>
<evidence type="ECO:0000256" key="6">
    <source>
        <dbReference type="ARBA" id="ARBA00022840"/>
    </source>
</evidence>
<dbReference type="PANTHER" id="PTHR30042:SF2">
    <property type="entry name" value="POTASSIUM-TRANSPORTING ATPASE KDPC SUBUNIT"/>
    <property type="match status" value="1"/>
</dbReference>
<evidence type="ECO:0000256" key="11">
    <source>
        <dbReference type="HAMAP-Rule" id="MF_00276"/>
    </source>
</evidence>
<keyword evidence="9 11" id="KW-0406">Ion transport</keyword>
<evidence type="ECO:0000256" key="4">
    <source>
        <dbReference type="ARBA" id="ARBA00022692"/>
    </source>
</evidence>
<dbReference type="PIRSF" id="PIRSF001296">
    <property type="entry name" value="K_ATPase_KdpC"/>
    <property type="match status" value="1"/>
</dbReference>
<dbReference type="RefSeq" id="WP_324717929.1">
    <property type="nucleotide sequence ID" value="NZ_CP141615.1"/>
</dbReference>
<evidence type="ECO:0000256" key="7">
    <source>
        <dbReference type="ARBA" id="ARBA00022958"/>
    </source>
</evidence>
<evidence type="ECO:0000256" key="10">
    <source>
        <dbReference type="ARBA" id="ARBA00023136"/>
    </source>
</evidence>
<dbReference type="Pfam" id="PF02669">
    <property type="entry name" value="KdpC"/>
    <property type="match status" value="1"/>
</dbReference>
<keyword evidence="4 11" id="KW-0812">Transmembrane</keyword>
<dbReference type="PANTHER" id="PTHR30042">
    <property type="entry name" value="POTASSIUM-TRANSPORTING ATPASE C CHAIN"/>
    <property type="match status" value="1"/>
</dbReference>
<accession>A0ABZ1C0M9</accession>
<keyword evidence="10 11" id="KW-0472">Membrane</keyword>
<comment type="similarity">
    <text evidence="11">Belongs to the KdpC family.</text>
</comment>
<evidence type="ECO:0000256" key="9">
    <source>
        <dbReference type="ARBA" id="ARBA00023065"/>
    </source>
</evidence>
<comment type="subunit">
    <text evidence="11">The system is composed of three essential subunits: KdpA, KdpB and KdpC.</text>
</comment>
<keyword evidence="7 11" id="KW-0630">Potassium</keyword>
<keyword evidence="1 11" id="KW-0813">Transport</keyword>
<keyword evidence="2 11" id="KW-1003">Cell membrane</keyword>
<reference evidence="12 13" key="1">
    <citation type="journal article" date="2024" name="Front. Microbiol.">
        <title>Novel thermophilic genera Geochorda gen. nov. and Carboxydochorda gen. nov. from the deep terrestrial subsurface reveal the ecophysiological diversity in the class Limnochordia.</title>
        <authorList>
            <person name="Karnachuk O.V."/>
            <person name="Lukina A.P."/>
            <person name="Avakyan M.R."/>
            <person name="Kadnikov V.V."/>
            <person name="Begmatov S."/>
            <person name="Beletsky A.V."/>
            <person name="Vlasova K.G."/>
            <person name="Novikov A.A."/>
            <person name="Shcherbakova V.A."/>
            <person name="Mardanov A.V."/>
            <person name="Ravin N.V."/>
        </authorList>
    </citation>
    <scope>NUCLEOTIDE SEQUENCE [LARGE SCALE GENOMIC DNA]</scope>
    <source>
        <strain evidence="12 13">L945</strain>
    </source>
</reference>
<evidence type="ECO:0000256" key="5">
    <source>
        <dbReference type="ARBA" id="ARBA00022741"/>
    </source>
</evidence>
<keyword evidence="13" id="KW-1185">Reference proteome</keyword>
<keyword evidence="5 11" id="KW-0547">Nucleotide-binding</keyword>
<evidence type="ECO:0000256" key="3">
    <source>
        <dbReference type="ARBA" id="ARBA00022538"/>
    </source>
</evidence>
<keyword evidence="3 11" id="KW-0633">Potassium transport</keyword>
<proteinExistence type="inferred from homology"/>
<keyword evidence="8 11" id="KW-1133">Transmembrane helix</keyword>
<dbReference type="HAMAP" id="MF_00276">
    <property type="entry name" value="KdpC"/>
    <property type="match status" value="1"/>
</dbReference>
<dbReference type="NCBIfam" id="TIGR00681">
    <property type="entry name" value="kdpC"/>
    <property type="match status" value="1"/>
</dbReference>
<dbReference type="InterPro" id="IPR003820">
    <property type="entry name" value="KdpC"/>
</dbReference>
<evidence type="ECO:0000313" key="12">
    <source>
        <dbReference type="EMBL" id="WRP18656.1"/>
    </source>
</evidence>